<sequence length="199" mass="21391">MRRGIHTERSESPAAAAVRPEGIGLHDHGVCTWGVDAALRSGVKSQHQPQSNVMSIDFDVPGSKRLLQPLLERTASNGPALQLRPEAPSIKQAAVLSNLVCSTATRKGWRQNGKTTNAKPPQYWRRTIVAPLTLAAGTANPVQKAFGVGEGPNGSKREAYAKKKKEMYACPSHVAGMMQCMVLPRVCASSSKYTVTFVA</sequence>
<feature type="region of interest" description="Disordered" evidence="1">
    <location>
        <begin position="1"/>
        <end position="21"/>
    </location>
</feature>
<protein>
    <submittedName>
        <fullName evidence="2">Uncharacterized protein</fullName>
    </submittedName>
</protein>
<accession>A0A7S4C904</accession>
<name>A0A7S4C904_9EUGL</name>
<reference evidence="2" key="1">
    <citation type="submission" date="2021-01" db="EMBL/GenBank/DDBJ databases">
        <authorList>
            <person name="Corre E."/>
            <person name="Pelletier E."/>
            <person name="Niang G."/>
            <person name="Scheremetjew M."/>
            <person name="Finn R."/>
            <person name="Kale V."/>
            <person name="Holt S."/>
            <person name="Cochrane G."/>
            <person name="Meng A."/>
            <person name="Brown T."/>
            <person name="Cohen L."/>
        </authorList>
    </citation>
    <scope>NUCLEOTIDE SEQUENCE</scope>
    <source>
        <strain evidence="2">CCMP1594</strain>
    </source>
</reference>
<dbReference type="EMBL" id="HBJA01005007">
    <property type="protein sequence ID" value="CAE0790550.1"/>
    <property type="molecule type" value="Transcribed_RNA"/>
</dbReference>
<gene>
    <name evidence="2" type="ORF">EGYM00163_LOCUS1664</name>
</gene>
<evidence type="ECO:0000313" key="2">
    <source>
        <dbReference type="EMBL" id="CAE0790550.1"/>
    </source>
</evidence>
<feature type="compositionally biased region" description="Basic and acidic residues" evidence="1">
    <location>
        <begin position="1"/>
        <end position="11"/>
    </location>
</feature>
<evidence type="ECO:0000256" key="1">
    <source>
        <dbReference type="SAM" id="MobiDB-lite"/>
    </source>
</evidence>
<organism evidence="2">
    <name type="scientific">Eutreptiella gymnastica</name>
    <dbReference type="NCBI Taxonomy" id="73025"/>
    <lineage>
        <taxon>Eukaryota</taxon>
        <taxon>Discoba</taxon>
        <taxon>Euglenozoa</taxon>
        <taxon>Euglenida</taxon>
        <taxon>Spirocuta</taxon>
        <taxon>Euglenophyceae</taxon>
        <taxon>Eutreptiales</taxon>
        <taxon>Eutreptiaceae</taxon>
        <taxon>Eutreptiella</taxon>
    </lineage>
</organism>
<dbReference type="AlphaFoldDB" id="A0A7S4C904"/>
<proteinExistence type="predicted"/>